<protein>
    <submittedName>
        <fullName evidence="2">Tetrapyrrole biosynthesis, uroporphyrinogen III synthase</fullName>
    </submittedName>
</protein>
<accession>A0A165EF48</accession>
<dbReference type="STRING" id="1353952.A0A165EF48"/>
<feature type="domain" description="Tetrapyrrole biosynthesis uroporphyrinogen III synthase" evidence="1">
    <location>
        <begin position="24"/>
        <end position="283"/>
    </location>
</feature>
<dbReference type="CDD" id="cd06578">
    <property type="entry name" value="HemD"/>
    <property type="match status" value="1"/>
</dbReference>
<dbReference type="UniPathway" id="UPA00251">
    <property type="reaction ID" value="UER00320"/>
</dbReference>
<dbReference type="InterPro" id="IPR039793">
    <property type="entry name" value="UROS/Hem4"/>
</dbReference>
<dbReference type="Pfam" id="PF02602">
    <property type="entry name" value="HEM4"/>
    <property type="match status" value="1"/>
</dbReference>
<dbReference type="GO" id="GO:0006782">
    <property type="term" value="P:protoporphyrinogen IX biosynthetic process"/>
    <property type="evidence" value="ECO:0007669"/>
    <property type="project" value="UniProtKB-UniPathway"/>
</dbReference>
<dbReference type="Gene3D" id="3.40.50.10090">
    <property type="match status" value="2"/>
</dbReference>
<dbReference type="GO" id="GO:0006780">
    <property type="term" value="P:uroporphyrinogen III biosynthetic process"/>
    <property type="evidence" value="ECO:0007669"/>
    <property type="project" value="InterPro"/>
</dbReference>
<sequence length="299" mass="32225">MRQKAVLVLKSPSTNDASLDPYYNTLSERGYSAYFIPVLEDAFCNESDLDSTLLAGPSTVSGVIVTSGRAVKAWESSVQRIMSSRATSRTSGWDRIPFYAVGPKTAEQMRSMATAHDFEPSLCPSIVLGDEASGTGERLAHFLVEDVAKRGKPHPSQSMLYLTGDKVSDKIRSILVQAGILVTSLQVYETRSSSTFESDLNVLLRTFADDEELSWVTFFSPSGARTALPSLRRLYQLSTTDDVATNHTGPHVAAIGPTTASFLQDSCKLVVGAVAQKPDPLALADAISAFDGRHDAPVS</sequence>
<evidence type="ECO:0000259" key="1">
    <source>
        <dbReference type="Pfam" id="PF02602"/>
    </source>
</evidence>
<gene>
    <name evidence="2" type="ORF">CALCODRAFT_456233</name>
</gene>
<dbReference type="AlphaFoldDB" id="A0A165EF48"/>
<evidence type="ECO:0000313" key="3">
    <source>
        <dbReference type="Proteomes" id="UP000076842"/>
    </source>
</evidence>
<proteinExistence type="predicted"/>
<dbReference type="SUPFAM" id="SSF69618">
    <property type="entry name" value="HemD-like"/>
    <property type="match status" value="1"/>
</dbReference>
<organism evidence="2 3">
    <name type="scientific">Calocera cornea HHB12733</name>
    <dbReference type="NCBI Taxonomy" id="1353952"/>
    <lineage>
        <taxon>Eukaryota</taxon>
        <taxon>Fungi</taxon>
        <taxon>Dikarya</taxon>
        <taxon>Basidiomycota</taxon>
        <taxon>Agaricomycotina</taxon>
        <taxon>Dacrymycetes</taxon>
        <taxon>Dacrymycetales</taxon>
        <taxon>Dacrymycetaceae</taxon>
        <taxon>Calocera</taxon>
    </lineage>
</organism>
<dbReference type="InterPro" id="IPR003754">
    <property type="entry name" value="4pyrrol_synth_uPrphyn_synth"/>
</dbReference>
<evidence type="ECO:0000313" key="2">
    <source>
        <dbReference type="EMBL" id="KZT54736.1"/>
    </source>
</evidence>
<dbReference type="InParanoid" id="A0A165EF48"/>
<dbReference type="EMBL" id="KV424008">
    <property type="protein sequence ID" value="KZT54736.1"/>
    <property type="molecule type" value="Genomic_DNA"/>
</dbReference>
<dbReference type="GO" id="GO:0005829">
    <property type="term" value="C:cytosol"/>
    <property type="evidence" value="ECO:0007669"/>
    <property type="project" value="TreeGrafter"/>
</dbReference>
<dbReference type="InterPro" id="IPR036108">
    <property type="entry name" value="4pyrrol_syn_uPrphyn_synt_sf"/>
</dbReference>
<dbReference type="PANTHER" id="PTHR12390:SF0">
    <property type="entry name" value="UROPORPHYRINOGEN-III SYNTHASE"/>
    <property type="match status" value="1"/>
</dbReference>
<dbReference type="GO" id="GO:0004852">
    <property type="term" value="F:uroporphyrinogen-III synthase activity"/>
    <property type="evidence" value="ECO:0007669"/>
    <property type="project" value="InterPro"/>
</dbReference>
<dbReference type="PANTHER" id="PTHR12390">
    <property type="entry name" value="UROPORPHYRINOGEN III SYNTHASE"/>
    <property type="match status" value="1"/>
</dbReference>
<reference evidence="2 3" key="1">
    <citation type="journal article" date="2016" name="Mol. Biol. Evol.">
        <title>Comparative Genomics of Early-Diverging Mushroom-Forming Fungi Provides Insights into the Origins of Lignocellulose Decay Capabilities.</title>
        <authorList>
            <person name="Nagy L.G."/>
            <person name="Riley R."/>
            <person name="Tritt A."/>
            <person name="Adam C."/>
            <person name="Daum C."/>
            <person name="Floudas D."/>
            <person name="Sun H."/>
            <person name="Yadav J.S."/>
            <person name="Pangilinan J."/>
            <person name="Larsson K.H."/>
            <person name="Matsuura K."/>
            <person name="Barry K."/>
            <person name="Labutti K."/>
            <person name="Kuo R."/>
            <person name="Ohm R.A."/>
            <person name="Bhattacharya S.S."/>
            <person name="Shirouzu T."/>
            <person name="Yoshinaga Y."/>
            <person name="Martin F.M."/>
            <person name="Grigoriev I.V."/>
            <person name="Hibbett D.S."/>
        </authorList>
    </citation>
    <scope>NUCLEOTIDE SEQUENCE [LARGE SCALE GENOMIC DNA]</scope>
    <source>
        <strain evidence="2 3">HHB12733</strain>
    </source>
</reference>
<dbReference type="OrthoDB" id="5595751at2759"/>
<name>A0A165EF48_9BASI</name>
<keyword evidence="3" id="KW-1185">Reference proteome</keyword>
<dbReference type="Proteomes" id="UP000076842">
    <property type="component" value="Unassembled WGS sequence"/>
</dbReference>